<dbReference type="PROSITE" id="PS50089">
    <property type="entry name" value="ZF_RING_2"/>
    <property type="match status" value="1"/>
</dbReference>
<evidence type="ECO:0000313" key="14">
    <source>
        <dbReference type="EnsemblPlants" id="Kaladp0039s0419.1.v1.1.CDS.1"/>
    </source>
</evidence>
<accession>A0A7N0TK95</accession>
<comment type="catalytic activity">
    <reaction evidence="1 11">
        <text>S-ubiquitinyl-[E2 ubiquitin-conjugating enzyme]-L-cysteine + [acceptor protein]-L-lysine = [E2 ubiquitin-conjugating enzyme]-L-cysteine + N(6)-ubiquitinyl-[acceptor protein]-L-lysine.</text>
        <dbReference type="EC" id="2.3.2.27"/>
    </reaction>
</comment>
<organism evidence="14 15">
    <name type="scientific">Kalanchoe fedtschenkoi</name>
    <name type="common">Lavender scallops</name>
    <name type="synonym">South American air plant</name>
    <dbReference type="NCBI Taxonomy" id="63787"/>
    <lineage>
        <taxon>Eukaryota</taxon>
        <taxon>Viridiplantae</taxon>
        <taxon>Streptophyta</taxon>
        <taxon>Embryophyta</taxon>
        <taxon>Tracheophyta</taxon>
        <taxon>Spermatophyta</taxon>
        <taxon>Magnoliopsida</taxon>
        <taxon>eudicotyledons</taxon>
        <taxon>Gunneridae</taxon>
        <taxon>Pentapetalae</taxon>
        <taxon>Saxifragales</taxon>
        <taxon>Crassulaceae</taxon>
        <taxon>Kalanchoe</taxon>
    </lineage>
</organism>
<proteinExistence type="predicted"/>
<comment type="subcellular location">
    <subcellularLocation>
        <location evidence="2">Endomembrane system</location>
    </subcellularLocation>
    <subcellularLocation>
        <location evidence="11">Endoplasmic reticulum membrane</location>
        <topology evidence="11">Single-pass type IV membrane protein</topology>
    </subcellularLocation>
</comment>
<dbReference type="Gene3D" id="3.30.40.10">
    <property type="entry name" value="Zinc/RING finger domain, C3HC4 (zinc finger)"/>
    <property type="match status" value="1"/>
</dbReference>
<name>A0A7N0TK95_KALFE</name>
<dbReference type="InterPro" id="IPR018957">
    <property type="entry name" value="Znf_C3HC4_RING-type"/>
</dbReference>
<evidence type="ECO:0000256" key="12">
    <source>
        <dbReference type="SAM" id="MobiDB-lite"/>
    </source>
</evidence>
<evidence type="ECO:0000256" key="9">
    <source>
        <dbReference type="ARBA" id="ARBA00023136"/>
    </source>
</evidence>
<dbReference type="InterPro" id="IPR017907">
    <property type="entry name" value="Znf_RING_CS"/>
</dbReference>
<dbReference type="GO" id="GO:0016567">
    <property type="term" value="P:protein ubiquitination"/>
    <property type="evidence" value="ECO:0007669"/>
    <property type="project" value="UniProtKB-UniPathway"/>
</dbReference>
<feature type="domain" description="RING-type" evidence="13">
    <location>
        <begin position="46"/>
        <end position="94"/>
    </location>
</feature>
<dbReference type="PANTHER" id="PTHR12313">
    <property type="entry name" value="E3 UBIQUITIN-PROTEIN LIGASE RNF5-RELATED"/>
    <property type="match status" value="1"/>
</dbReference>
<dbReference type="SMART" id="SM00184">
    <property type="entry name" value="RING"/>
    <property type="match status" value="1"/>
</dbReference>
<dbReference type="AlphaFoldDB" id="A0A7N0TK95"/>
<dbReference type="OMA" id="VGEVCEM"/>
<protein>
    <recommendedName>
        <fullName evidence="11">E3 ubiquitin-protein ligase RMA</fullName>
        <ecNumber evidence="11">2.3.2.27</ecNumber>
    </recommendedName>
    <alternativeName>
        <fullName evidence="11">Protein RING membrane-anchor</fullName>
    </alternativeName>
    <alternativeName>
        <fullName evidence="11">RING-type E3 ubiquitin transferase RMA</fullName>
    </alternativeName>
</protein>
<evidence type="ECO:0000256" key="8">
    <source>
        <dbReference type="ARBA" id="ARBA00022833"/>
    </source>
</evidence>
<evidence type="ECO:0000256" key="7">
    <source>
        <dbReference type="ARBA" id="ARBA00022786"/>
    </source>
</evidence>
<dbReference type="InterPro" id="IPR045103">
    <property type="entry name" value="RNF5/RNF185-like"/>
</dbReference>
<evidence type="ECO:0000256" key="2">
    <source>
        <dbReference type="ARBA" id="ARBA00004308"/>
    </source>
</evidence>
<dbReference type="GO" id="GO:0061630">
    <property type="term" value="F:ubiquitin protein ligase activity"/>
    <property type="evidence" value="ECO:0007669"/>
    <property type="project" value="UniProtKB-UniRule"/>
</dbReference>
<dbReference type="EC" id="2.3.2.27" evidence="11"/>
<evidence type="ECO:0000313" key="15">
    <source>
        <dbReference type="Proteomes" id="UP000594263"/>
    </source>
</evidence>
<dbReference type="GO" id="GO:0006511">
    <property type="term" value="P:ubiquitin-dependent protein catabolic process"/>
    <property type="evidence" value="ECO:0007669"/>
    <property type="project" value="UniProtKB-UniRule"/>
</dbReference>
<keyword evidence="5 11" id="KW-0479">Metal-binding</keyword>
<evidence type="ECO:0000256" key="1">
    <source>
        <dbReference type="ARBA" id="ARBA00000900"/>
    </source>
</evidence>
<evidence type="ECO:0000256" key="10">
    <source>
        <dbReference type="PROSITE-ProRule" id="PRU00175"/>
    </source>
</evidence>
<dbReference type="EnsemblPlants" id="Kaladp0039s0419.1.v1.1">
    <property type="protein sequence ID" value="Kaladp0039s0419.1.v1.1.CDS.1"/>
    <property type="gene ID" value="Kaladp0039s0419.v1.1"/>
</dbReference>
<keyword evidence="8 11" id="KW-0862">Zinc</keyword>
<comment type="pathway">
    <text evidence="3 11">Protein modification; protein ubiquitination.</text>
</comment>
<comment type="function">
    <text evidence="11">E3 ubiquitin-protein ligase.</text>
</comment>
<comment type="domain">
    <text evidence="11">The RING-type zinc finger domain is responsible for E3 ligase activity.</text>
</comment>
<dbReference type="PROSITE" id="PS00518">
    <property type="entry name" value="ZF_RING_1"/>
    <property type="match status" value="1"/>
</dbReference>
<feature type="region of interest" description="Disordered" evidence="12">
    <location>
        <begin position="113"/>
        <end position="165"/>
    </location>
</feature>
<evidence type="ECO:0000256" key="5">
    <source>
        <dbReference type="ARBA" id="ARBA00022723"/>
    </source>
</evidence>
<keyword evidence="7 11" id="KW-0833">Ubl conjugation pathway</keyword>
<dbReference type="InterPro" id="IPR001841">
    <property type="entry name" value="Znf_RING"/>
</dbReference>
<evidence type="ECO:0000256" key="4">
    <source>
        <dbReference type="ARBA" id="ARBA00022679"/>
    </source>
</evidence>
<keyword evidence="9" id="KW-0472">Membrane</keyword>
<dbReference type="Gramene" id="Kaladp0039s0419.1.v1.1">
    <property type="protein sequence ID" value="Kaladp0039s0419.1.v1.1.CDS.1"/>
    <property type="gene ID" value="Kaladp0039s0419.v1.1"/>
</dbReference>
<dbReference type="InterPro" id="IPR013083">
    <property type="entry name" value="Znf_RING/FYVE/PHD"/>
</dbReference>
<dbReference type="Proteomes" id="UP000594263">
    <property type="component" value="Unplaced"/>
</dbReference>
<evidence type="ECO:0000256" key="6">
    <source>
        <dbReference type="ARBA" id="ARBA00022771"/>
    </source>
</evidence>
<sequence>MASEYSFLDDAQHLGLNKAEESTEQRNLSSDTATGLACNASNDFDCNICLEFVQDPVVTLCGHLYCWPCIYKWIRFKNTSSQESNQRPRCPVCNAEVSVAAIVPLYGRGKDITASDREASRGGRAIPKRPSAPIGCDMSAGSARQVHQHRYQPPEPHPPQHSPYTATFLMPRLGGTNAFQPIIEIFGELVSSRMSGHSMSTGFDRSDSYNVAEASTPRVRRQLAHADQSLSRLCFFFLCCVMMCLLLF</sequence>
<dbReference type="SUPFAM" id="SSF57850">
    <property type="entry name" value="RING/U-box"/>
    <property type="match status" value="1"/>
</dbReference>
<keyword evidence="6 10" id="KW-0863">Zinc-finger</keyword>
<reference evidence="14" key="1">
    <citation type="submission" date="2021-01" db="UniProtKB">
        <authorList>
            <consortium name="EnsemblPlants"/>
        </authorList>
    </citation>
    <scope>IDENTIFICATION</scope>
</reference>
<evidence type="ECO:0000256" key="3">
    <source>
        <dbReference type="ARBA" id="ARBA00004906"/>
    </source>
</evidence>
<evidence type="ECO:0000256" key="11">
    <source>
        <dbReference type="RuleBase" id="RU369090"/>
    </source>
</evidence>
<dbReference type="UniPathway" id="UPA00143"/>
<dbReference type="Pfam" id="PF00097">
    <property type="entry name" value="zf-C3HC4"/>
    <property type="match status" value="1"/>
</dbReference>
<keyword evidence="15" id="KW-1185">Reference proteome</keyword>
<dbReference type="GO" id="GO:0008270">
    <property type="term" value="F:zinc ion binding"/>
    <property type="evidence" value="ECO:0007669"/>
    <property type="project" value="UniProtKB-KW"/>
</dbReference>
<keyword evidence="4 11" id="KW-0808">Transferase</keyword>
<dbReference type="GO" id="GO:0005789">
    <property type="term" value="C:endoplasmic reticulum membrane"/>
    <property type="evidence" value="ECO:0007669"/>
    <property type="project" value="UniProtKB-SubCell"/>
</dbReference>
<keyword evidence="11" id="KW-0256">Endoplasmic reticulum</keyword>
<evidence type="ECO:0000259" key="13">
    <source>
        <dbReference type="PROSITE" id="PS50089"/>
    </source>
</evidence>